<reference evidence="3" key="1">
    <citation type="submission" date="2019-03" db="EMBL/GenBank/DDBJ databases">
        <title>Afifella sp. nov., isolated from activated sludge.</title>
        <authorList>
            <person name="Li Q."/>
            <person name="Liu Y."/>
        </authorList>
    </citation>
    <scope>NUCLEOTIDE SEQUENCE</scope>
    <source>
        <strain evidence="3">L72</strain>
    </source>
</reference>
<dbReference type="PANTHER" id="PTHR43798:SF31">
    <property type="entry name" value="AB HYDROLASE SUPERFAMILY PROTEIN YCLE"/>
    <property type="match status" value="1"/>
</dbReference>
<evidence type="ECO:0000313" key="4">
    <source>
        <dbReference type="Proteomes" id="UP000773614"/>
    </source>
</evidence>
<gene>
    <name evidence="3" type="ORF">E4O86_17445</name>
</gene>
<dbReference type="Gene3D" id="3.40.50.1820">
    <property type="entry name" value="alpha/beta hydrolase"/>
    <property type="match status" value="1"/>
</dbReference>
<evidence type="ECO:0000313" key="3">
    <source>
        <dbReference type="EMBL" id="MYZ49497.1"/>
    </source>
</evidence>
<dbReference type="SUPFAM" id="SSF53474">
    <property type="entry name" value="alpha/beta-Hydrolases"/>
    <property type="match status" value="1"/>
</dbReference>
<dbReference type="OrthoDB" id="9785847at2"/>
<evidence type="ECO:0000256" key="1">
    <source>
        <dbReference type="ARBA" id="ARBA00022801"/>
    </source>
</evidence>
<accession>A0A964T8V3</accession>
<feature type="domain" description="AB hydrolase-1" evidence="2">
    <location>
        <begin position="36"/>
        <end position="259"/>
    </location>
</feature>
<dbReference type="RefSeq" id="WP_161141838.1">
    <property type="nucleotide sequence ID" value="NZ_SPKJ01000077.1"/>
</dbReference>
<dbReference type="InterPro" id="IPR029058">
    <property type="entry name" value="AB_hydrolase_fold"/>
</dbReference>
<organism evidence="3 4">
    <name type="scientific">Propylenella binzhouense</name>
    <dbReference type="NCBI Taxonomy" id="2555902"/>
    <lineage>
        <taxon>Bacteria</taxon>
        <taxon>Pseudomonadati</taxon>
        <taxon>Pseudomonadota</taxon>
        <taxon>Alphaproteobacteria</taxon>
        <taxon>Hyphomicrobiales</taxon>
        <taxon>Propylenellaceae</taxon>
        <taxon>Propylenella</taxon>
    </lineage>
</organism>
<keyword evidence="4" id="KW-1185">Reference proteome</keyword>
<sequence length="283" mass="29649">MQTAETSRPASGQATAPDGTAIAYTLHAPPGARRRIVLVHSLAMDRSYWDPVVAALADDYAVLVYDCRGHGASDKPAGPYTVELFADDLAALLSAVGWRSAIVAGSSMGGCVALAFAIRHPDRTEGLALIDTTAWYGANAPAQWAERGAKAEAEGLASLLPFQRTRWFGDEFRAKSPEMVGKAERIFLANATPAYVETCRMLGAADLRSGLGGIRAPTSILVGAEDYATPPEMAEAMQSAIPGATLQVIENVRHFTPLEIPDRIAAEIAALADRAAAAGAGSA</sequence>
<protein>
    <submittedName>
        <fullName evidence="3">Alpha/beta fold hydrolase</fullName>
    </submittedName>
</protein>
<comment type="caution">
    <text evidence="3">The sequence shown here is derived from an EMBL/GenBank/DDBJ whole genome shotgun (WGS) entry which is preliminary data.</text>
</comment>
<dbReference type="InterPro" id="IPR000073">
    <property type="entry name" value="AB_hydrolase_1"/>
</dbReference>
<dbReference type="Proteomes" id="UP000773614">
    <property type="component" value="Unassembled WGS sequence"/>
</dbReference>
<keyword evidence="1 3" id="KW-0378">Hydrolase</keyword>
<name>A0A964T8V3_9HYPH</name>
<dbReference type="GO" id="GO:0016020">
    <property type="term" value="C:membrane"/>
    <property type="evidence" value="ECO:0007669"/>
    <property type="project" value="TreeGrafter"/>
</dbReference>
<dbReference type="GO" id="GO:0016787">
    <property type="term" value="F:hydrolase activity"/>
    <property type="evidence" value="ECO:0007669"/>
    <property type="project" value="UniProtKB-KW"/>
</dbReference>
<dbReference type="AlphaFoldDB" id="A0A964T8V3"/>
<proteinExistence type="predicted"/>
<dbReference type="EMBL" id="SPKJ01000077">
    <property type="protein sequence ID" value="MYZ49497.1"/>
    <property type="molecule type" value="Genomic_DNA"/>
</dbReference>
<dbReference type="Pfam" id="PF00561">
    <property type="entry name" value="Abhydrolase_1"/>
    <property type="match status" value="1"/>
</dbReference>
<dbReference type="InterPro" id="IPR050266">
    <property type="entry name" value="AB_hydrolase_sf"/>
</dbReference>
<dbReference type="PRINTS" id="PR00111">
    <property type="entry name" value="ABHYDROLASE"/>
</dbReference>
<dbReference type="PANTHER" id="PTHR43798">
    <property type="entry name" value="MONOACYLGLYCEROL LIPASE"/>
    <property type="match status" value="1"/>
</dbReference>
<evidence type="ECO:0000259" key="2">
    <source>
        <dbReference type="Pfam" id="PF00561"/>
    </source>
</evidence>